<evidence type="ECO:0000256" key="2">
    <source>
        <dbReference type="SAM" id="MobiDB-lite"/>
    </source>
</evidence>
<dbReference type="InterPro" id="IPR007421">
    <property type="entry name" value="Schlafen_AlbA_2_dom"/>
</dbReference>
<protein>
    <recommendedName>
        <fullName evidence="3">Schlafen AlbA-2 domain-containing protein</fullName>
    </recommendedName>
</protein>
<feature type="coiled-coil region" evidence="1">
    <location>
        <begin position="198"/>
        <end position="260"/>
    </location>
</feature>
<organism evidence="4 5">
    <name type="scientific">Mytilus coruscus</name>
    <name type="common">Sea mussel</name>
    <dbReference type="NCBI Taxonomy" id="42192"/>
    <lineage>
        <taxon>Eukaryota</taxon>
        <taxon>Metazoa</taxon>
        <taxon>Spiralia</taxon>
        <taxon>Lophotrochozoa</taxon>
        <taxon>Mollusca</taxon>
        <taxon>Bivalvia</taxon>
        <taxon>Autobranchia</taxon>
        <taxon>Pteriomorphia</taxon>
        <taxon>Mytilida</taxon>
        <taxon>Mytiloidea</taxon>
        <taxon>Mytilidae</taxon>
        <taxon>Mytilinae</taxon>
        <taxon>Mytilus</taxon>
    </lineage>
</organism>
<sequence length="379" mass="43714">MSTEFVIEVHNLKTENDNILKDTIRKVFKNKLEIDISVDKLDIEDCGDTKLLLVQSKRPVNVYVKDENIGNETRYREFKEGGGNIDNFLRTENTKSLAHYACGFVNNQKDGIIFIGVDDDGKVLGVKYDHGKRDRIRTQISRIMKYDIKPPLSTIHYSITFAPVRTEEGENQEEFGRDGRTDTPITVYPTPVIESIKIIRHKQTNDELQEKLTKYEVDKAKNEHIIAEEKRLREEKEKEISSLKREKSKLVKENKTLKDKSKCGGSSADIWTVQRRRYDSNIDKQFDMASAIGYWLGKFLTENMTTEFVIEVNNLKRENDTILKQAIQNVFKKLNVDISVDALDIEDCGDTKSALIYLQSIDEINEVTDIINNNGFKFT</sequence>
<dbReference type="EMBL" id="CACVKT020008919">
    <property type="protein sequence ID" value="CAC5418495.1"/>
    <property type="molecule type" value="Genomic_DNA"/>
</dbReference>
<reference evidence="4 5" key="1">
    <citation type="submission" date="2020-06" db="EMBL/GenBank/DDBJ databases">
        <authorList>
            <person name="Li R."/>
            <person name="Bekaert M."/>
        </authorList>
    </citation>
    <scope>NUCLEOTIDE SEQUENCE [LARGE SCALE GENOMIC DNA]</scope>
    <source>
        <strain evidence="5">wild</strain>
    </source>
</reference>
<evidence type="ECO:0000313" key="4">
    <source>
        <dbReference type="EMBL" id="CAC5418495.1"/>
    </source>
</evidence>
<proteinExistence type="predicted"/>
<accession>A0A6J8EFV7</accession>
<dbReference type="Gene3D" id="3.30.950.30">
    <property type="entry name" value="Schlafen, AAA domain"/>
    <property type="match status" value="1"/>
</dbReference>
<name>A0A6J8EFV7_MYTCO</name>
<dbReference type="InterPro" id="IPR038461">
    <property type="entry name" value="Schlafen_AlbA_2_dom_sf"/>
</dbReference>
<dbReference type="PANTHER" id="PTHR12155">
    <property type="entry name" value="SCHLAFEN"/>
    <property type="match status" value="1"/>
</dbReference>
<dbReference type="PANTHER" id="PTHR12155:SF41">
    <property type="entry name" value="SCHLAFEN ALBA-2 DOMAIN-CONTAINING PROTEIN"/>
    <property type="match status" value="1"/>
</dbReference>
<gene>
    <name evidence="4" type="ORF">MCOR_50927</name>
</gene>
<keyword evidence="1" id="KW-0175">Coiled coil</keyword>
<dbReference type="Pfam" id="PF04326">
    <property type="entry name" value="SLFN_AlbA_2"/>
    <property type="match status" value="1"/>
</dbReference>
<dbReference type="AlphaFoldDB" id="A0A6J8EFV7"/>
<keyword evidence="5" id="KW-1185">Reference proteome</keyword>
<feature type="region of interest" description="Disordered" evidence="2">
    <location>
        <begin position="167"/>
        <end position="186"/>
    </location>
</feature>
<dbReference type="Proteomes" id="UP000507470">
    <property type="component" value="Unassembled WGS sequence"/>
</dbReference>
<dbReference type="InterPro" id="IPR029684">
    <property type="entry name" value="Schlafen"/>
</dbReference>
<evidence type="ECO:0000259" key="3">
    <source>
        <dbReference type="Pfam" id="PF04326"/>
    </source>
</evidence>
<evidence type="ECO:0000256" key="1">
    <source>
        <dbReference type="SAM" id="Coils"/>
    </source>
</evidence>
<dbReference type="OrthoDB" id="10259112at2759"/>
<evidence type="ECO:0000313" key="5">
    <source>
        <dbReference type="Proteomes" id="UP000507470"/>
    </source>
</evidence>
<feature type="domain" description="Schlafen AlbA-2" evidence="3">
    <location>
        <begin position="72"/>
        <end position="157"/>
    </location>
</feature>